<dbReference type="SUPFAM" id="SSF52833">
    <property type="entry name" value="Thioredoxin-like"/>
    <property type="match status" value="1"/>
</dbReference>
<name>A0ABP9D408_9BACT</name>
<evidence type="ECO:0000256" key="5">
    <source>
        <dbReference type="SAM" id="Phobius"/>
    </source>
</evidence>
<gene>
    <name evidence="7" type="ORF">GCM10023331_10880</name>
</gene>
<dbReference type="Proteomes" id="UP001500298">
    <property type="component" value="Unassembled WGS sequence"/>
</dbReference>
<evidence type="ECO:0000256" key="3">
    <source>
        <dbReference type="ARBA" id="ARBA00022989"/>
    </source>
</evidence>
<keyword evidence="2 5" id="KW-0812">Transmembrane</keyword>
<feature type="transmembrane region" description="Helical" evidence="5">
    <location>
        <begin position="56"/>
        <end position="78"/>
    </location>
</feature>
<dbReference type="Pfam" id="PF07291">
    <property type="entry name" value="MauE"/>
    <property type="match status" value="1"/>
</dbReference>
<evidence type="ECO:0000259" key="6">
    <source>
        <dbReference type="Pfam" id="PF07291"/>
    </source>
</evidence>
<keyword evidence="8" id="KW-1185">Reference proteome</keyword>
<evidence type="ECO:0000256" key="2">
    <source>
        <dbReference type="ARBA" id="ARBA00022692"/>
    </source>
</evidence>
<evidence type="ECO:0000256" key="4">
    <source>
        <dbReference type="ARBA" id="ARBA00023136"/>
    </source>
</evidence>
<keyword evidence="3 5" id="KW-1133">Transmembrane helix</keyword>
<evidence type="ECO:0000313" key="7">
    <source>
        <dbReference type="EMBL" id="GAA4827822.1"/>
    </source>
</evidence>
<feature type="transmembrane region" description="Helical" evidence="5">
    <location>
        <begin position="132"/>
        <end position="148"/>
    </location>
</feature>
<comment type="subcellular location">
    <subcellularLocation>
        <location evidence="1">Membrane</location>
        <topology evidence="1">Multi-pass membrane protein</topology>
    </subcellularLocation>
</comment>
<comment type="caution">
    <text evidence="7">The sequence shown here is derived from an EMBL/GenBank/DDBJ whole genome shotgun (WGS) entry which is preliminary data.</text>
</comment>
<evidence type="ECO:0000313" key="8">
    <source>
        <dbReference type="Proteomes" id="UP001500298"/>
    </source>
</evidence>
<dbReference type="InterPro" id="IPR009908">
    <property type="entry name" value="Methylamine_util_MauE"/>
</dbReference>
<proteinExistence type="predicted"/>
<dbReference type="NCBIfam" id="NF045576">
    <property type="entry name" value="BT_3928_fam"/>
    <property type="match status" value="1"/>
</dbReference>
<accession>A0ABP9D408</accession>
<keyword evidence="4 5" id="KW-0472">Membrane</keyword>
<dbReference type="InterPro" id="IPR036249">
    <property type="entry name" value="Thioredoxin-like_sf"/>
</dbReference>
<feature type="domain" description="Methylamine utilisation protein MauE" evidence="6">
    <location>
        <begin position="4"/>
        <end position="147"/>
    </location>
</feature>
<sequence>MMRLTSKLLTFFVGGTFIFSGLIKVNDPKGTAIKLEEYFTVFADDVSSFAPFLEDFFLGLIPLAMIFSIVISSLEVILGTALLFGYRKKYTLKAILGLLLFFGFLTFYSAYFNKVTDCGCFGDAIKFTPWESFTKDLVLLVATLLIFAHPYNRSANYTSLFSTVMVAASTLACAGIAGYALMHLPIVDFRPYKIGANIPALLSPTTPCQYVYIMEKGGEEFEFQKYPTEPGYNYVSSRLLNEEACISPIPDFNFTDADGNDYTNTLLSGNKLVIIIELVSKANQAPFDDFVKLQNSLKDSSIEVVTLTADPSHYKAFAQEKGLEWPYAIGDATVLKAMIRSNPGIILLKDGVVAGKWHYNDTPSAEILLPLL</sequence>
<dbReference type="EMBL" id="BAABJX010000020">
    <property type="protein sequence ID" value="GAA4827822.1"/>
    <property type="molecule type" value="Genomic_DNA"/>
</dbReference>
<feature type="transmembrane region" description="Helical" evidence="5">
    <location>
        <begin position="160"/>
        <end position="182"/>
    </location>
</feature>
<protein>
    <submittedName>
        <fullName evidence="7">DoxX family protein</fullName>
    </submittedName>
</protein>
<evidence type="ECO:0000256" key="1">
    <source>
        <dbReference type="ARBA" id="ARBA00004141"/>
    </source>
</evidence>
<dbReference type="Gene3D" id="3.40.30.10">
    <property type="entry name" value="Glutaredoxin"/>
    <property type="match status" value="1"/>
</dbReference>
<organism evidence="7 8">
    <name type="scientific">Algivirga pacifica</name>
    <dbReference type="NCBI Taxonomy" id="1162670"/>
    <lineage>
        <taxon>Bacteria</taxon>
        <taxon>Pseudomonadati</taxon>
        <taxon>Bacteroidota</taxon>
        <taxon>Cytophagia</taxon>
        <taxon>Cytophagales</taxon>
        <taxon>Flammeovirgaceae</taxon>
        <taxon>Algivirga</taxon>
    </lineage>
</organism>
<dbReference type="RefSeq" id="WP_345369878.1">
    <property type="nucleotide sequence ID" value="NZ_BAABJX010000020.1"/>
</dbReference>
<reference evidence="8" key="1">
    <citation type="journal article" date="2019" name="Int. J. Syst. Evol. Microbiol.">
        <title>The Global Catalogue of Microorganisms (GCM) 10K type strain sequencing project: providing services to taxonomists for standard genome sequencing and annotation.</title>
        <authorList>
            <consortium name="The Broad Institute Genomics Platform"/>
            <consortium name="The Broad Institute Genome Sequencing Center for Infectious Disease"/>
            <person name="Wu L."/>
            <person name="Ma J."/>
        </authorList>
    </citation>
    <scope>NUCLEOTIDE SEQUENCE [LARGE SCALE GENOMIC DNA]</scope>
    <source>
        <strain evidence="8">JCM 18326</strain>
    </source>
</reference>
<feature type="transmembrane region" description="Helical" evidence="5">
    <location>
        <begin position="90"/>
        <end position="112"/>
    </location>
</feature>